<reference evidence="1" key="1">
    <citation type="submission" date="2013-03" db="EMBL/GenBank/DDBJ databases">
        <title>Post harvest fungi of rice.</title>
        <authorList>
            <person name="Khan J."/>
            <person name="Tariq W."/>
            <person name="Khan S.N."/>
            <person name="Qureshi M.Q."/>
        </authorList>
    </citation>
    <scope>NUCLEOTIDE SEQUENCE</scope>
</reference>
<sequence>CAVARVEFIVPPFYPAGRWQLNDNARLAALHASCQDEEANHFSLRVHLQTGQCVSAHRFLRRMRRILTVFIRVTKLVLLRFLKPSLRLRTRPRQQWCLQRYLFSSSAVFTSTRYALAVNVKNSQAHTTRPLATSMFPEPSCRSRAWYPLMDAVRAGPFGQLFRQLRFRSVR</sequence>
<evidence type="ECO:0000313" key="1">
    <source>
        <dbReference type="EMBL" id="CCW23077.1"/>
    </source>
</evidence>
<protein>
    <submittedName>
        <fullName evidence="1">Beta tubulin</fullName>
    </submittedName>
</protein>
<name>N1N5D0_9HYPO</name>
<dbReference type="AlphaFoldDB" id="N1N5D0"/>
<proteinExistence type="evidence at transcript level"/>
<feature type="non-terminal residue" evidence="1">
    <location>
        <position position="1"/>
    </location>
</feature>
<organism evidence="1">
    <name type="scientific">Fusarium phyllophilum</name>
    <dbReference type="NCBI Taxonomy" id="47803"/>
    <lineage>
        <taxon>Eukaryota</taxon>
        <taxon>Fungi</taxon>
        <taxon>Dikarya</taxon>
        <taxon>Ascomycota</taxon>
        <taxon>Pezizomycotina</taxon>
        <taxon>Sordariomycetes</taxon>
        <taxon>Hypocreomycetidae</taxon>
        <taxon>Hypocreales</taxon>
        <taxon>Nectriaceae</taxon>
        <taxon>Fusarium</taxon>
        <taxon>Fusarium fujikuroi species complex</taxon>
    </lineage>
</organism>
<accession>N1N5D0</accession>
<dbReference type="EMBL" id="HF937114">
    <property type="protein sequence ID" value="CCW23077.1"/>
    <property type="molecule type" value="mRNA"/>
</dbReference>
<feature type="non-terminal residue" evidence="1">
    <location>
        <position position="171"/>
    </location>
</feature>